<gene>
    <name evidence="2" type="ORF">GGR48_003458</name>
</gene>
<feature type="transmembrane region" description="Helical" evidence="1">
    <location>
        <begin position="97"/>
        <end position="116"/>
    </location>
</feature>
<keyword evidence="3" id="KW-1185">Reference proteome</keyword>
<dbReference type="RefSeq" id="WP_183953025.1">
    <property type="nucleotide sequence ID" value="NZ_JACIDH010000026.1"/>
</dbReference>
<name>A0A7W6AF58_9SPHN</name>
<sequence length="242" mass="25972">MGLTLLAILATALLLPGILAMRAYYRAGRVAEADPVFPPLSGVEGLAQAGMCCIAVHAAYAIILAGVAGLPPLIPLPLADPYAVFALHSNADLTRDHVIGLLLGLIWLSFLADLTGRGAAWLGKRYGDPGVFHGPLADILTLNVGPNDFINAYVLTKTDVEGGILGYQGTVVSLIRDADRFPVKVVMRNVAIFYLELAGDRPRRREVGESIDWIALSSEEWRNIAFRVILVEEDMDDPSPSG</sequence>
<dbReference type="EMBL" id="JACIDH010000026">
    <property type="protein sequence ID" value="MBB3881004.1"/>
    <property type="molecule type" value="Genomic_DNA"/>
</dbReference>
<keyword evidence="1" id="KW-0812">Transmembrane</keyword>
<proteinExistence type="predicted"/>
<keyword evidence="1" id="KW-1133">Transmembrane helix</keyword>
<comment type="caution">
    <text evidence="2">The sequence shown here is derived from an EMBL/GenBank/DDBJ whole genome shotgun (WGS) entry which is preliminary data.</text>
</comment>
<keyword evidence="1" id="KW-0472">Membrane</keyword>
<evidence type="ECO:0000313" key="3">
    <source>
        <dbReference type="Proteomes" id="UP000538670"/>
    </source>
</evidence>
<reference evidence="2 3" key="1">
    <citation type="submission" date="2020-08" db="EMBL/GenBank/DDBJ databases">
        <title>Genomic Encyclopedia of Type Strains, Phase IV (KMG-IV): sequencing the most valuable type-strain genomes for metagenomic binning, comparative biology and taxonomic classification.</title>
        <authorList>
            <person name="Goeker M."/>
        </authorList>
    </citation>
    <scope>NUCLEOTIDE SEQUENCE [LARGE SCALE GENOMIC DNA]</scope>
    <source>
        <strain evidence="2 3">DSM 19512</strain>
    </source>
</reference>
<protein>
    <submittedName>
        <fullName evidence="2">Uncharacterized protein</fullName>
    </submittedName>
</protein>
<dbReference type="Proteomes" id="UP000538670">
    <property type="component" value="Unassembled WGS sequence"/>
</dbReference>
<evidence type="ECO:0000256" key="1">
    <source>
        <dbReference type="SAM" id="Phobius"/>
    </source>
</evidence>
<evidence type="ECO:0000313" key="2">
    <source>
        <dbReference type="EMBL" id="MBB3881004.1"/>
    </source>
</evidence>
<accession>A0A7W6AF58</accession>
<dbReference type="AlphaFoldDB" id="A0A7W6AF58"/>
<organism evidence="2 3">
    <name type="scientific">Sphingomonas pseudosanguinis</name>
    <dbReference type="NCBI Taxonomy" id="413712"/>
    <lineage>
        <taxon>Bacteria</taxon>
        <taxon>Pseudomonadati</taxon>
        <taxon>Pseudomonadota</taxon>
        <taxon>Alphaproteobacteria</taxon>
        <taxon>Sphingomonadales</taxon>
        <taxon>Sphingomonadaceae</taxon>
        <taxon>Sphingomonas</taxon>
    </lineage>
</organism>